<dbReference type="Proteomes" id="UP001239111">
    <property type="component" value="Chromosome 3"/>
</dbReference>
<accession>A0ACC2NSJ1</accession>
<reference evidence="1" key="1">
    <citation type="submission" date="2023-04" db="EMBL/GenBank/DDBJ databases">
        <title>A chromosome-level genome assembly of the parasitoid wasp Eretmocerus hayati.</title>
        <authorList>
            <person name="Zhong Y."/>
            <person name="Liu S."/>
            <person name="Liu Y."/>
        </authorList>
    </citation>
    <scope>NUCLEOTIDE SEQUENCE</scope>
    <source>
        <strain evidence="1">ZJU_SS_LIU_2023</strain>
    </source>
</reference>
<proteinExistence type="predicted"/>
<sequence length="651" mass="73575">MLLKFGADFTLKDHNGHTALRLYMNSFELDDEIIELILDAHVEKYIYINPVDNYNLSHFHIACATKHKKAILFFKKFCPVDDVVHPDSPIMPNFSISSNEVIGEKVLNEPQTIDISLKTSENTLEENSRKRHVEQDIDADDIAAKKQKISDDFEECFFGNPSSDPVDELMSSCFEGSPEEVKKVLESNQIDLSQKGIGERALYLACRAENIISVKTLVEHGADFFGCFGDQKILDLCIQTFGWKVLELLPLIDTLDDSCKLEKKAREFCLTLLQISNMSFLDTEHFNELNEFINSSCMSSKSKIWQGATILHLIAKFTHDKEKFGEALLDGDKNKYASIEILDCLIDCGADFLIPDAHGRTVLHQAFYDGNFEIAKKILHKHYCVQGQKNLVDNMGLSHFHIACALNDNNSLAYFRKRQINIRTKITNDIKLVTKTSVVDALSGSTPLHTAVSNRDWKTVRYLILRGADIFDEDDNGLTPIHYATVLYDESQANDDWKQIISRFMYHPDIKIANPSLFDGSLSHLHMACSTNRTEVITSLVKHGADVNAPPLCSIPGNENIKKNIFTVNTPLQIAYKFNNQRTLEMLAVYGANLNAQNLDGLNCLHMALIDWLGGCPKRKINQIVNMMNFNWRSNRSIDKTGLTQLHVACA</sequence>
<comment type="caution">
    <text evidence="1">The sequence shown here is derived from an EMBL/GenBank/DDBJ whole genome shotgun (WGS) entry which is preliminary data.</text>
</comment>
<protein>
    <submittedName>
        <fullName evidence="1">Uncharacterized protein</fullName>
    </submittedName>
</protein>
<name>A0ACC2NSJ1_9HYME</name>
<keyword evidence="2" id="KW-1185">Reference proteome</keyword>
<evidence type="ECO:0000313" key="2">
    <source>
        <dbReference type="Proteomes" id="UP001239111"/>
    </source>
</evidence>
<evidence type="ECO:0000313" key="1">
    <source>
        <dbReference type="EMBL" id="KAJ8673197.1"/>
    </source>
</evidence>
<gene>
    <name evidence="1" type="ORF">QAD02_004459</name>
</gene>
<dbReference type="EMBL" id="CM056743">
    <property type="protein sequence ID" value="KAJ8673197.1"/>
    <property type="molecule type" value="Genomic_DNA"/>
</dbReference>
<organism evidence="1 2">
    <name type="scientific">Eretmocerus hayati</name>
    <dbReference type="NCBI Taxonomy" id="131215"/>
    <lineage>
        <taxon>Eukaryota</taxon>
        <taxon>Metazoa</taxon>
        <taxon>Ecdysozoa</taxon>
        <taxon>Arthropoda</taxon>
        <taxon>Hexapoda</taxon>
        <taxon>Insecta</taxon>
        <taxon>Pterygota</taxon>
        <taxon>Neoptera</taxon>
        <taxon>Endopterygota</taxon>
        <taxon>Hymenoptera</taxon>
        <taxon>Apocrita</taxon>
        <taxon>Proctotrupomorpha</taxon>
        <taxon>Chalcidoidea</taxon>
        <taxon>Aphelinidae</taxon>
        <taxon>Aphelininae</taxon>
        <taxon>Eretmocerus</taxon>
    </lineage>
</organism>